<evidence type="ECO:0000256" key="2">
    <source>
        <dbReference type="ARBA" id="ARBA00023125"/>
    </source>
</evidence>
<dbReference type="InterPro" id="IPR050204">
    <property type="entry name" value="AraC_XylS_family_regulators"/>
</dbReference>
<dbReference type="Pfam" id="PF12833">
    <property type="entry name" value="HTH_18"/>
    <property type="match status" value="1"/>
</dbReference>
<dbReference type="KEGG" id="pphe:PP2015_2964"/>
<protein>
    <recommendedName>
        <fullName evidence="4">HTH araC/xylS-type domain-containing protein</fullName>
    </recommendedName>
</protein>
<evidence type="ECO:0000259" key="4">
    <source>
        <dbReference type="PROSITE" id="PS01124"/>
    </source>
</evidence>
<name>A0A0S2K4N0_9GAMM</name>
<proteinExistence type="predicted"/>
<dbReference type="PANTHER" id="PTHR46796">
    <property type="entry name" value="HTH-TYPE TRANSCRIPTIONAL ACTIVATOR RHAS-RELATED"/>
    <property type="match status" value="1"/>
</dbReference>
<evidence type="ECO:0000313" key="5">
    <source>
        <dbReference type="EMBL" id="ALO43447.1"/>
    </source>
</evidence>
<dbReference type="GO" id="GO:0003700">
    <property type="term" value="F:DNA-binding transcription factor activity"/>
    <property type="evidence" value="ECO:0007669"/>
    <property type="project" value="InterPro"/>
</dbReference>
<dbReference type="PROSITE" id="PS01124">
    <property type="entry name" value="HTH_ARAC_FAMILY_2"/>
    <property type="match status" value="1"/>
</dbReference>
<gene>
    <name evidence="5" type="ORF">PP2015_2964</name>
</gene>
<dbReference type="Proteomes" id="UP000061457">
    <property type="component" value="Chromosome I"/>
</dbReference>
<evidence type="ECO:0000256" key="1">
    <source>
        <dbReference type="ARBA" id="ARBA00023015"/>
    </source>
</evidence>
<keyword evidence="1" id="KW-0805">Transcription regulation</keyword>
<evidence type="ECO:0000256" key="3">
    <source>
        <dbReference type="ARBA" id="ARBA00023163"/>
    </source>
</evidence>
<sequence length="254" mass="28298">MTQQAPSQLLIEPGILAIFGTVPKTAAHQHTLIQISLPIGNADMRLTLPNHDAIELSDASIINQDVSHQLTMQAGWVVLIEPSCNVGKQLTAKLADKAFIEIDINKKLDSTQSLSELLTLCGLTPALQTKVPQTPSPLTTTPQTKVDARIARLLDKLNHCIGKECVKPQQWRAVDIAAELNLSESRFLHLFKDTMQIPWRPYLLWRRLICALQTLQQGKTATEAAYIAGFSDSAHLSRTFKKQFGLSLREYQKR</sequence>
<dbReference type="Gene3D" id="1.10.10.60">
    <property type="entry name" value="Homeodomain-like"/>
    <property type="match status" value="1"/>
</dbReference>
<dbReference type="SUPFAM" id="SSF46689">
    <property type="entry name" value="Homeodomain-like"/>
    <property type="match status" value="1"/>
</dbReference>
<dbReference type="AlphaFoldDB" id="A0A0S2K4N0"/>
<dbReference type="STRING" id="161398.PP2015_2964"/>
<keyword evidence="2" id="KW-0238">DNA-binding</keyword>
<dbReference type="GO" id="GO:0043565">
    <property type="term" value="F:sequence-specific DNA binding"/>
    <property type="evidence" value="ECO:0007669"/>
    <property type="project" value="InterPro"/>
</dbReference>
<dbReference type="EMBL" id="CP013187">
    <property type="protein sequence ID" value="ALO43447.1"/>
    <property type="molecule type" value="Genomic_DNA"/>
</dbReference>
<feature type="domain" description="HTH araC/xylS-type" evidence="4">
    <location>
        <begin position="155"/>
        <end position="254"/>
    </location>
</feature>
<dbReference type="InterPro" id="IPR018060">
    <property type="entry name" value="HTH_AraC"/>
</dbReference>
<dbReference type="OrthoDB" id="5295226at2"/>
<organism evidence="5 6">
    <name type="scientific">Pseudoalteromonas phenolica</name>
    <dbReference type="NCBI Taxonomy" id="161398"/>
    <lineage>
        <taxon>Bacteria</taxon>
        <taxon>Pseudomonadati</taxon>
        <taxon>Pseudomonadota</taxon>
        <taxon>Gammaproteobacteria</taxon>
        <taxon>Alteromonadales</taxon>
        <taxon>Pseudoalteromonadaceae</taxon>
        <taxon>Pseudoalteromonas</taxon>
    </lineage>
</organism>
<dbReference type="InterPro" id="IPR009057">
    <property type="entry name" value="Homeodomain-like_sf"/>
</dbReference>
<accession>A0A0S2K4N0</accession>
<dbReference type="PATRIC" id="fig|161398.10.peg.3022"/>
<keyword evidence="6" id="KW-1185">Reference proteome</keyword>
<dbReference type="RefSeq" id="WP_058031103.1">
    <property type="nucleotide sequence ID" value="NZ_CP013187.1"/>
</dbReference>
<reference evidence="6" key="1">
    <citation type="submission" date="2015-11" db="EMBL/GenBank/DDBJ databases">
        <authorList>
            <person name="Kim K.M."/>
        </authorList>
    </citation>
    <scope>NUCLEOTIDE SEQUENCE [LARGE SCALE GENOMIC DNA]</scope>
    <source>
        <strain evidence="6">KCTC 12086</strain>
    </source>
</reference>
<keyword evidence="3" id="KW-0804">Transcription</keyword>
<evidence type="ECO:0000313" key="6">
    <source>
        <dbReference type="Proteomes" id="UP000061457"/>
    </source>
</evidence>
<dbReference type="SMART" id="SM00342">
    <property type="entry name" value="HTH_ARAC"/>
    <property type="match status" value="1"/>
</dbReference>